<keyword evidence="1" id="KW-0472">Membrane</keyword>
<reference evidence="3" key="1">
    <citation type="submission" date="2018-11" db="EMBL/GenBank/DDBJ databases">
        <title>Complete genome sequence of Paenibacillus sp. ML311-T8.</title>
        <authorList>
            <person name="Nam Y.-D."/>
            <person name="Kang J."/>
            <person name="Chung W.-H."/>
            <person name="Park Y.S."/>
        </authorList>
    </citation>
    <scope>NUCLEOTIDE SEQUENCE [LARGE SCALE GENOMIC DNA]</scope>
    <source>
        <strain evidence="3">ML311-T8</strain>
    </source>
</reference>
<dbReference type="AlphaFoldDB" id="A0A6B8RNG0"/>
<sequence>MNKRLSRSDYIFSVIIIFMLLGVVGAFFYGIQLGTERVEAKQQELLDKDIEKAKGETSYNQSYLVSFYHTIYLPFKEFQTVWFKDMNDIEIRGNTLDPAALIKELSKLASAKYDTVVTQSMPSTSPLLQDAHKNYLKSLKLFSEAAKSFQTKANSMQVNVLASEIDKDAYFIEAKSFALQAQKQFYDSIVLWNETVEVNALKGALFVGHDPLPLTEWNQMNFNIKNQYITAIMLKNKYFKPYNPQDLLIGIDDMIKSGQAKKMNVSTVQELTDILVGTGAVRQDDFIQGKMKWYGAEKIPQLPFFFSTN</sequence>
<dbReference type="Proteomes" id="UP000426246">
    <property type="component" value="Chromosome"/>
</dbReference>
<dbReference type="EMBL" id="CP034235">
    <property type="protein sequence ID" value="QGQ96916.1"/>
    <property type="molecule type" value="Genomic_DNA"/>
</dbReference>
<evidence type="ECO:0000256" key="1">
    <source>
        <dbReference type="SAM" id="Phobius"/>
    </source>
</evidence>
<dbReference type="KEGG" id="ppsc:EHS13_19510"/>
<gene>
    <name evidence="2" type="ORF">EHS13_19510</name>
</gene>
<dbReference type="RefSeq" id="WP_155702016.1">
    <property type="nucleotide sequence ID" value="NZ_CP034235.1"/>
</dbReference>
<organism evidence="2 3">
    <name type="scientific">Paenibacillus psychroresistens</name>
    <dbReference type="NCBI Taxonomy" id="1778678"/>
    <lineage>
        <taxon>Bacteria</taxon>
        <taxon>Bacillati</taxon>
        <taxon>Bacillota</taxon>
        <taxon>Bacilli</taxon>
        <taxon>Bacillales</taxon>
        <taxon>Paenibacillaceae</taxon>
        <taxon>Paenibacillus</taxon>
    </lineage>
</organism>
<accession>A0A6B8RNG0</accession>
<proteinExistence type="predicted"/>
<keyword evidence="1" id="KW-1133">Transmembrane helix</keyword>
<name>A0A6B8RNG0_9BACL</name>
<evidence type="ECO:0000313" key="3">
    <source>
        <dbReference type="Proteomes" id="UP000426246"/>
    </source>
</evidence>
<evidence type="ECO:0000313" key="2">
    <source>
        <dbReference type="EMBL" id="QGQ96916.1"/>
    </source>
</evidence>
<dbReference type="OrthoDB" id="2649144at2"/>
<feature type="transmembrane region" description="Helical" evidence="1">
    <location>
        <begin position="12"/>
        <end position="31"/>
    </location>
</feature>
<keyword evidence="3" id="KW-1185">Reference proteome</keyword>
<protein>
    <submittedName>
        <fullName evidence="2">Uncharacterized protein</fullName>
    </submittedName>
</protein>
<keyword evidence="1" id="KW-0812">Transmembrane</keyword>